<dbReference type="InterPro" id="IPR013216">
    <property type="entry name" value="Methyltransf_11"/>
</dbReference>
<dbReference type="PANTHER" id="PTHR43861:SF1">
    <property type="entry name" value="TRANS-ACONITATE 2-METHYLTRANSFERASE"/>
    <property type="match status" value="1"/>
</dbReference>
<keyword evidence="2" id="KW-0489">Methyltransferase</keyword>
<evidence type="ECO:0000313" key="3">
    <source>
        <dbReference type="Proteomes" id="UP000613512"/>
    </source>
</evidence>
<dbReference type="GO" id="GO:0008757">
    <property type="term" value="F:S-adenosylmethionine-dependent methyltransferase activity"/>
    <property type="evidence" value="ECO:0007669"/>
    <property type="project" value="InterPro"/>
</dbReference>
<dbReference type="PANTHER" id="PTHR43861">
    <property type="entry name" value="TRANS-ACONITATE 2-METHYLTRANSFERASE-RELATED"/>
    <property type="match status" value="1"/>
</dbReference>
<name>A0A916W788_9BACI</name>
<evidence type="ECO:0000259" key="1">
    <source>
        <dbReference type="Pfam" id="PF08241"/>
    </source>
</evidence>
<protein>
    <submittedName>
        <fullName evidence="2">Class I SAM-dependent methyltransferase</fullName>
    </submittedName>
</protein>
<gene>
    <name evidence="2" type="ORF">GCM10008025_15330</name>
</gene>
<dbReference type="GO" id="GO:0032259">
    <property type="term" value="P:methylation"/>
    <property type="evidence" value="ECO:0007669"/>
    <property type="project" value="UniProtKB-KW"/>
</dbReference>
<dbReference type="CDD" id="cd02440">
    <property type="entry name" value="AdoMet_MTases"/>
    <property type="match status" value="1"/>
</dbReference>
<feature type="domain" description="Methyltransferase type 11" evidence="1">
    <location>
        <begin position="54"/>
        <end position="149"/>
    </location>
</feature>
<evidence type="ECO:0000313" key="2">
    <source>
        <dbReference type="EMBL" id="GGA72469.1"/>
    </source>
</evidence>
<dbReference type="SUPFAM" id="SSF53335">
    <property type="entry name" value="S-adenosyl-L-methionine-dependent methyltransferases"/>
    <property type="match status" value="1"/>
</dbReference>
<reference evidence="2" key="1">
    <citation type="journal article" date="2014" name="Int. J. Syst. Evol. Microbiol.">
        <title>Complete genome sequence of Corynebacterium casei LMG S-19264T (=DSM 44701T), isolated from a smear-ripened cheese.</title>
        <authorList>
            <consortium name="US DOE Joint Genome Institute (JGI-PGF)"/>
            <person name="Walter F."/>
            <person name="Albersmeier A."/>
            <person name="Kalinowski J."/>
            <person name="Ruckert C."/>
        </authorList>
    </citation>
    <scope>NUCLEOTIDE SEQUENCE</scope>
    <source>
        <strain evidence="2">CGMCC 1.12408</strain>
    </source>
</reference>
<keyword evidence="3" id="KW-1185">Reference proteome</keyword>
<dbReference type="Proteomes" id="UP000613512">
    <property type="component" value="Unassembled WGS sequence"/>
</dbReference>
<accession>A0A916W788</accession>
<comment type="caution">
    <text evidence="2">The sequence shown here is derived from an EMBL/GenBank/DDBJ whole genome shotgun (WGS) entry which is preliminary data.</text>
</comment>
<sequence length="253" mass="29459">MNRTMLTDEAIKRWDKHAEFFTANYTELGDKARIVYLNPTILPLMEDVKGKNVLDAGCGEGYLSRMLAERGANVTAVDYSKKMLEIAKTRTDNNTNITYHYGNCEDLHFLKDNQFDLIISNMVIQDLQDYQAAIQEMFRLLKEGGQFIFSILHTCFITPNSGWVRNEDGEKLFWKVEKYFYEGAYEQNFPADADDKVVYYHRTLSSYVKAIRKAGFTLMDMEEPKPTEDVLKKYPELKEDFNCADFIIFICEK</sequence>
<dbReference type="Pfam" id="PF08241">
    <property type="entry name" value="Methyltransf_11"/>
    <property type="match status" value="1"/>
</dbReference>
<dbReference type="EMBL" id="BMEY01000006">
    <property type="protein sequence ID" value="GGA72469.1"/>
    <property type="molecule type" value="Genomic_DNA"/>
</dbReference>
<dbReference type="Gene3D" id="3.40.50.150">
    <property type="entry name" value="Vaccinia Virus protein VP39"/>
    <property type="match status" value="1"/>
</dbReference>
<proteinExistence type="predicted"/>
<dbReference type="InterPro" id="IPR029063">
    <property type="entry name" value="SAM-dependent_MTases_sf"/>
</dbReference>
<dbReference type="AlphaFoldDB" id="A0A916W788"/>
<dbReference type="RefSeq" id="WP_229740679.1">
    <property type="nucleotide sequence ID" value="NZ_BMEY01000006.1"/>
</dbReference>
<organism evidence="2 3">
    <name type="scientific">Ornithinibacillus halotolerans</name>
    <dbReference type="NCBI Taxonomy" id="1274357"/>
    <lineage>
        <taxon>Bacteria</taxon>
        <taxon>Bacillati</taxon>
        <taxon>Bacillota</taxon>
        <taxon>Bacilli</taxon>
        <taxon>Bacillales</taxon>
        <taxon>Bacillaceae</taxon>
        <taxon>Ornithinibacillus</taxon>
    </lineage>
</organism>
<reference evidence="2" key="2">
    <citation type="submission" date="2020-09" db="EMBL/GenBank/DDBJ databases">
        <authorList>
            <person name="Sun Q."/>
            <person name="Zhou Y."/>
        </authorList>
    </citation>
    <scope>NUCLEOTIDE SEQUENCE</scope>
    <source>
        <strain evidence="2">CGMCC 1.12408</strain>
    </source>
</reference>
<keyword evidence="2" id="KW-0808">Transferase</keyword>